<dbReference type="OrthoDB" id="3644790at2759"/>
<keyword evidence="3" id="KW-1185">Reference proteome</keyword>
<name>N1PKW6_DOTSN</name>
<dbReference type="AlphaFoldDB" id="N1PKW6"/>
<reference evidence="2 3" key="2">
    <citation type="journal article" date="2012" name="PLoS Pathog.">
        <title>Diverse lifestyles and strategies of plant pathogenesis encoded in the genomes of eighteen Dothideomycetes fungi.</title>
        <authorList>
            <person name="Ohm R.A."/>
            <person name="Feau N."/>
            <person name="Henrissat B."/>
            <person name="Schoch C.L."/>
            <person name="Horwitz B.A."/>
            <person name="Barry K.W."/>
            <person name="Condon B.J."/>
            <person name="Copeland A.C."/>
            <person name="Dhillon B."/>
            <person name="Glaser F."/>
            <person name="Hesse C.N."/>
            <person name="Kosti I."/>
            <person name="LaButti K."/>
            <person name="Lindquist E.A."/>
            <person name="Lucas S."/>
            <person name="Salamov A.A."/>
            <person name="Bradshaw R.E."/>
            <person name="Ciuffetti L."/>
            <person name="Hamelin R.C."/>
            <person name="Kema G.H.J."/>
            <person name="Lawrence C."/>
            <person name="Scott J.A."/>
            <person name="Spatafora J.W."/>
            <person name="Turgeon B.G."/>
            <person name="de Wit P.J.G.M."/>
            <person name="Zhong S."/>
            <person name="Goodwin S.B."/>
            <person name="Grigoriev I.V."/>
        </authorList>
    </citation>
    <scope>NUCLEOTIDE SEQUENCE [LARGE SCALE GENOMIC DNA]</scope>
    <source>
        <strain evidence="3">NZE10 / CBS 128990</strain>
    </source>
</reference>
<organism evidence="2 3">
    <name type="scientific">Dothistroma septosporum (strain NZE10 / CBS 128990)</name>
    <name type="common">Red band needle blight fungus</name>
    <name type="synonym">Mycosphaerella pini</name>
    <dbReference type="NCBI Taxonomy" id="675120"/>
    <lineage>
        <taxon>Eukaryota</taxon>
        <taxon>Fungi</taxon>
        <taxon>Dikarya</taxon>
        <taxon>Ascomycota</taxon>
        <taxon>Pezizomycotina</taxon>
        <taxon>Dothideomycetes</taxon>
        <taxon>Dothideomycetidae</taxon>
        <taxon>Mycosphaerellales</taxon>
        <taxon>Mycosphaerellaceae</taxon>
        <taxon>Dothistroma</taxon>
    </lineage>
</organism>
<feature type="domain" description="BTB" evidence="1">
    <location>
        <begin position="39"/>
        <end position="105"/>
    </location>
</feature>
<dbReference type="EMBL" id="KB446541">
    <property type="protein sequence ID" value="EME42744.1"/>
    <property type="molecule type" value="Genomic_DNA"/>
</dbReference>
<proteinExistence type="predicted"/>
<dbReference type="HOGENOM" id="CLU_1594504_0_0_1"/>
<dbReference type="Pfam" id="PF00651">
    <property type="entry name" value="BTB"/>
    <property type="match status" value="1"/>
</dbReference>
<evidence type="ECO:0000259" key="1">
    <source>
        <dbReference type="PROSITE" id="PS50097"/>
    </source>
</evidence>
<dbReference type="Gene3D" id="3.30.710.10">
    <property type="entry name" value="Potassium Channel Kv1.1, Chain A"/>
    <property type="match status" value="1"/>
</dbReference>
<protein>
    <recommendedName>
        <fullName evidence="1">BTB domain-containing protein</fullName>
    </recommendedName>
</protein>
<dbReference type="InterPro" id="IPR000210">
    <property type="entry name" value="BTB/POZ_dom"/>
</dbReference>
<dbReference type="PROSITE" id="PS50097">
    <property type="entry name" value="BTB"/>
    <property type="match status" value="1"/>
</dbReference>
<sequence length="167" mass="18178">MSSTTSAAKSILPGYVSPCHQFLKLATNKGGLYESGDHSDLLVRSQDGREFRVHKCIVASKSGFFKGACRGGFKAQSGVIEVEEDGEVMDALFRHIYEAPIEWLPTGADTNDVLSEKATVQTLLLTKKLRAASEKACDHYPAPARAVLTDVHSILSPDWVAVQVWLS</sequence>
<dbReference type="SUPFAM" id="SSF54695">
    <property type="entry name" value="POZ domain"/>
    <property type="match status" value="1"/>
</dbReference>
<evidence type="ECO:0000313" key="3">
    <source>
        <dbReference type="Proteomes" id="UP000016933"/>
    </source>
</evidence>
<dbReference type="InterPro" id="IPR011333">
    <property type="entry name" value="SKP1/BTB/POZ_sf"/>
</dbReference>
<gene>
    <name evidence="2" type="ORF">DOTSEDRAFT_26295</name>
</gene>
<evidence type="ECO:0000313" key="2">
    <source>
        <dbReference type="EMBL" id="EME42744.1"/>
    </source>
</evidence>
<dbReference type="Proteomes" id="UP000016933">
    <property type="component" value="Unassembled WGS sequence"/>
</dbReference>
<dbReference type="CDD" id="cd18186">
    <property type="entry name" value="BTB_POZ_ZBTB_KLHL-like"/>
    <property type="match status" value="1"/>
</dbReference>
<reference evidence="3" key="1">
    <citation type="journal article" date="2012" name="PLoS Genet.">
        <title>The genomes of the fungal plant pathogens Cladosporium fulvum and Dothistroma septosporum reveal adaptation to different hosts and lifestyles but also signatures of common ancestry.</title>
        <authorList>
            <person name="de Wit P.J.G.M."/>
            <person name="van der Burgt A."/>
            <person name="Oekmen B."/>
            <person name="Stergiopoulos I."/>
            <person name="Abd-Elsalam K.A."/>
            <person name="Aerts A.L."/>
            <person name="Bahkali A.H."/>
            <person name="Beenen H.G."/>
            <person name="Chettri P."/>
            <person name="Cox M.P."/>
            <person name="Datema E."/>
            <person name="de Vries R.P."/>
            <person name="Dhillon B."/>
            <person name="Ganley A.R."/>
            <person name="Griffiths S.A."/>
            <person name="Guo Y."/>
            <person name="Hamelin R.C."/>
            <person name="Henrissat B."/>
            <person name="Kabir M.S."/>
            <person name="Jashni M.K."/>
            <person name="Kema G."/>
            <person name="Klaubauf S."/>
            <person name="Lapidus A."/>
            <person name="Levasseur A."/>
            <person name="Lindquist E."/>
            <person name="Mehrabi R."/>
            <person name="Ohm R.A."/>
            <person name="Owen T.J."/>
            <person name="Salamov A."/>
            <person name="Schwelm A."/>
            <person name="Schijlen E."/>
            <person name="Sun H."/>
            <person name="van den Burg H.A."/>
            <person name="van Ham R.C.H.J."/>
            <person name="Zhang S."/>
            <person name="Goodwin S.B."/>
            <person name="Grigoriev I.V."/>
            <person name="Collemare J."/>
            <person name="Bradshaw R.E."/>
        </authorList>
    </citation>
    <scope>NUCLEOTIDE SEQUENCE [LARGE SCALE GENOMIC DNA]</scope>
    <source>
        <strain evidence="3">NZE10 / CBS 128990</strain>
    </source>
</reference>
<accession>N1PKW6</accession>